<proteinExistence type="predicted"/>
<accession>A0A850PJG1</accession>
<feature type="region of interest" description="Disordered" evidence="1">
    <location>
        <begin position="273"/>
        <end position="292"/>
    </location>
</feature>
<name>A0A850PJG1_9MYCO</name>
<evidence type="ECO:0000256" key="2">
    <source>
        <dbReference type="SAM" id="Phobius"/>
    </source>
</evidence>
<dbReference type="EMBL" id="JABFYL010000008">
    <property type="protein sequence ID" value="NVN48887.1"/>
    <property type="molecule type" value="Genomic_DNA"/>
</dbReference>
<feature type="compositionally biased region" description="Pro residues" evidence="1">
    <location>
        <begin position="310"/>
        <end position="322"/>
    </location>
</feature>
<keyword evidence="2" id="KW-0812">Transmembrane</keyword>
<comment type="caution">
    <text evidence="4">The sequence shown here is derived from an EMBL/GenBank/DDBJ whole genome shotgun (WGS) entry which is preliminary data.</text>
</comment>
<reference evidence="4 5" key="1">
    <citation type="submission" date="2020-05" db="EMBL/GenBank/DDBJ databases">
        <title>Draft genome sequence of Mycobacterium hippocampi DL, isolated from European seabass, Dicentrarchus labrax, reared in fish farms.</title>
        <authorList>
            <person name="Stathopoulou P."/>
            <person name="Asimakis E."/>
            <person name="Tzokas K."/>
            <person name="Batargias C."/>
            <person name="Tsiamis G."/>
        </authorList>
    </citation>
    <scope>NUCLEOTIDE SEQUENCE [LARGE SCALE GENOMIC DNA]</scope>
    <source>
        <strain evidence="4 5">DL</strain>
    </source>
</reference>
<dbReference type="AlphaFoldDB" id="A0A850PJG1"/>
<gene>
    <name evidence="4" type="ORF">HLY00_310</name>
</gene>
<sequence length="336" mass="34377">MRSVLGLSLNSDDVAWVLVDAGDGTVLDHDAFDLQHDAEIAGAAARGAHAIARACGFEVDRVRLTWSDDVVDDGLRLRTRLASHGFDHVEAVPMARAMAASVDPRACELAPRSASAYGAARAVVPVGEAITVPVVQQIPPRRRIRRRRIVSTALGVAAAAVLGVLCLSAGAAPQAEPGSAAVVQPGSADAGWAAVPAPSDAAANTVRRVVTTPTPVRRAAAVPAQTYVPEQAYVPEQTSVPEQAYVPEQTSVPEAPIAVAPEPATAPVAVAPEPAAEPATVAPEPATEPAAAPTELPHLSDAQHVMGPAPEAPGPVADPPAAPEMTELTNVFTALP</sequence>
<protein>
    <recommendedName>
        <fullName evidence="3">DUF7159 domain-containing protein</fullName>
    </recommendedName>
</protein>
<dbReference type="RefSeq" id="WP_178357343.1">
    <property type="nucleotide sequence ID" value="NZ_JABFYL010000008.1"/>
</dbReference>
<feature type="transmembrane region" description="Helical" evidence="2">
    <location>
        <begin position="149"/>
        <end position="172"/>
    </location>
</feature>
<keyword evidence="2" id="KW-1133">Transmembrane helix</keyword>
<evidence type="ECO:0000313" key="5">
    <source>
        <dbReference type="Proteomes" id="UP000570517"/>
    </source>
</evidence>
<evidence type="ECO:0000256" key="1">
    <source>
        <dbReference type="SAM" id="MobiDB-lite"/>
    </source>
</evidence>
<organism evidence="4 5">
    <name type="scientific">Mycolicibacterium hippocampi</name>
    <dbReference type="NCBI Taxonomy" id="659824"/>
    <lineage>
        <taxon>Bacteria</taxon>
        <taxon>Bacillati</taxon>
        <taxon>Actinomycetota</taxon>
        <taxon>Actinomycetes</taxon>
        <taxon>Mycobacteriales</taxon>
        <taxon>Mycobacteriaceae</taxon>
        <taxon>Mycolicibacterium</taxon>
    </lineage>
</organism>
<dbReference type="InterPro" id="IPR055583">
    <property type="entry name" value="DUF7159"/>
</dbReference>
<feature type="region of interest" description="Disordered" evidence="1">
    <location>
        <begin position="303"/>
        <end position="323"/>
    </location>
</feature>
<keyword evidence="5" id="KW-1185">Reference proteome</keyword>
<dbReference type="Pfam" id="PF23717">
    <property type="entry name" value="DUF7159"/>
    <property type="match status" value="1"/>
</dbReference>
<evidence type="ECO:0000259" key="3">
    <source>
        <dbReference type="Pfam" id="PF23717"/>
    </source>
</evidence>
<evidence type="ECO:0000313" key="4">
    <source>
        <dbReference type="EMBL" id="NVN48887.1"/>
    </source>
</evidence>
<dbReference type="Proteomes" id="UP000570517">
    <property type="component" value="Unassembled WGS sequence"/>
</dbReference>
<feature type="domain" description="DUF7159" evidence="3">
    <location>
        <begin position="4"/>
        <end position="126"/>
    </location>
</feature>
<keyword evidence="2" id="KW-0472">Membrane</keyword>